<dbReference type="EMBL" id="CP007243">
    <property type="protein sequence ID" value="AIA31611.1"/>
    <property type="molecule type" value="Genomic_DNA"/>
</dbReference>
<reference evidence="1 2" key="2">
    <citation type="journal article" date="2015" name="Biomed. Res. Int.">
        <title>Effects of Arsenite Resistance on the Growth and Functional Gene Expression of Leptospirillum ferriphilum and Acidithiobacillus thiooxidans in Pure Culture and Coculture.</title>
        <authorList>
            <person name="Jiang H."/>
            <person name="Liang Y."/>
            <person name="Yin H."/>
            <person name="Xiao Y."/>
            <person name="Guo X."/>
            <person name="Xu Y."/>
            <person name="Hu Q."/>
            <person name="Liu H."/>
            <person name="Liu X."/>
        </authorList>
    </citation>
    <scope>NUCLEOTIDE SEQUENCE [LARGE SCALE GENOMIC DNA]</scope>
    <source>
        <strain evidence="1 2">YSK</strain>
    </source>
</reference>
<dbReference type="HOGENOM" id="CLU_2666641_0_0_0"/>
<dbReference type="AlphaFoldDB" id="A0A059Y220"/>
<sequence>MAEGTINLFPVFPLSCLSGREALFFEGLLFLRSGIGSKTDPGYCYGILPKKAERSLPEIEQGRVWTNGNGRNLFP</sequence>
<proteinExistence type="predicted"/>
<reference evidence="2" key="1">
    <citation type="submission" date="2014-02" db="EMBL/GenBank/DDBJ databases">
        <title>Complete genome sequence and comparative genomic analysis of the nitrogen-fixing bacterium Leptospirillum ferriphilum YSK.</title>
        <authorList>
            <person name="Guo X."/>
            <person name="Yin H."/>
            <person name="Liang Y."/>
            <person name="Hu Q."/>
            <person name="Ma L."/>
            <person name="Xiao Y."/>
            <person name="Zhang X."/>
            <person name="Qiu G."/>
            <person name="Liu X."/>
        </authorList>
    </citation>
    <scope>NUCLEOTIDE SEQUENCE [LARGE SCALE GENOMIC DNA]</scope>
    <source>
        <strain evidence="2">YSK</strain>
    </source>
</reference>
<evidence type="ECO:0000313" key="2">
    <source>
        <dbReference type="Proteomes" id="UP000027059"/>
    </source>
</evidence>
<keyword evidence="2" id="KW-1185">Reference proteome</keyword>
<organism evidence="1 2">
    <name type="scientific">Leptospirillum ferriphilum YSK</name>
    <dbReference type="NCBI Taxonomy" id="1441628"/>
    <lineage>
        <taxon>Bacteria</taxon>
        <taxon>Pseudomonadati</taxon>
        <taxon>Nitrospirota</taxon>
        <taxon>Nitrospiria</taxon>
        <taxon>Nitrospirales</taxon>
        <taxon>Nitrospiraceae</taxon>
        <taxon>Leptospirillum</taxon>
    </lineage>
</organism>
<dbReference type="Proteomes" id="UP000027059">
    <property type="component" value="Chromosome"/>
</dbReference>
<evidence type="ECO:0000313" key="1">
    <source>
        <dbReference type="EMBL" id="AIA31611.1"/>
    </source>
</evidence>
<gene>
    <name evidence="1" type="ORF">Y981_04515</name>
</gene>
<dbReference type="KEGG" id="lfp:Y981_04515"/>
<protein>
    <submittedName>
        <fullName evidence="1">Uncharacterized protein</fullName>
    </submittedName>
</protein>
<name>A0A059Y220_9BACT</name>
<accession>A0A059Y220</accession>